<dbReference type="AlphaFoldDB" id="E4RTY7"/>
<protein>
    <recommendedName>
        <fullName evidence="4">Membrane protein involved in aromatic hydrocarbon degradation</fullName>
    </recommendedName>
</protein>
<organism evidence="2 3">
    <name type="scientific">Leadbetterella byssophila (strain DSM 17132 / JCM 16389 / KACC 11308 / NBRC 106382 / 4M15)</name>
    <dbReference type="NCBI Taxonomy" id="649349"/>
    <lineage>
        <taxon>Bacteria</taxon>
        <taxon>Pseudomonadati</taxon>
        <taxon>Bacteroidota</taxon>
        <taxon>Cytophagia</taxon>
        <taxon>Cytophagales</taxon>
        <taxon>Leadbetterellaceae</taxon>
        <taxon>Leadbetterella</taxon>
    </lineage>
</organism>
<keyword evidence="3" id="KW-1185">Reference proteome</keyword>
<dbReference type="Proteomes" id="UP000007435">
    <property type="component" value="Chromosome"/>
</dbReference>
<dbReference type="STRING" id="649349.Lbys_3033"/>
<reference evidence="2 3" key="2">
    <citation type="journal article" date="2011" name="Stand. Genomic Sci.">
        <title>Complete genome sequence of Leadbetterella byssophila type strain (4M15).</title>
        <authorList>
            <person name="Abt B."/>
            <person name="Teshima H."/>
            <person name="Lucas S."/>
            <person name="Lapidus A."/>
            <person name="Del Rio T.G."/>
            <person name="Nolan M."/>
            <person name="Tice H."/>
            <person name="Cheng J.F."/>
            <person name="Pitluck S."/>
            <person name="Liolios K."/>
            <person name="Pagani I."/>
            <person name="Ivanova N."/>
            <person name="Mavromatis K."/>
            <person name="Pati A."/>
            <person name="Tapia R."/>
            <person name="Han C."/>
            <person name="Goodwin L."/>
            <person name="Chen A."/>
            <person name="Palaniappan K."/>
            <person name="Land M."/>
            <person name="Hauser L."/>
            <person name="Chang Y.J."/>
            <person name="Jeffries C.D."/>
            <person name="Rohde M."/>
            <person name="Goker M."/>
            <person name="Tindall B.J."/>
            <person name="Detter J.C."/>
            <person name="Woyke T."/>
            <person name="Bristow J."/>
            <person name="Eisen J.A."/>
            <person name="Markowitz V."/>
            <person name="Hugenholtz P."/>
            <person name="Klenk H.P."/>
            <person name="Kyrpides N.C."/>
        </authorList>
    </citation>
    <scope>NUCLEOTIDE SEQUENCE [LARGE SCALE GENOMIC DNA]</scope>
    <source>
        <strain evidence="3">DSM 17132 / JCM 16389 / KACC 11308 / NBRC 106382 / 4M15</strain>
    </source>
</reference>
<dbReference type="KEGG" id="lby:Lbys_3033"/>
<proteinExistence type="predicted"/>
<name>E4RTY7_LEAB4</name>
<dbReference type="HOGENOM" id="CLU_034649_0_0_10"/>
<dbReference type="SUPFAM" id="SSF56935">
    <property type="entry name" value="Porins"/>
    <property type="match status" value="1"/>
</dbReference>
<keyword evidence="1" id="KW-0732">Signal</keyword>
<dbReference type="eggNOG" id="COG2067">
    <property type="taxonomic scope" value="Bacteria"/>
</dbReference>
<sequence length="498" mass="54545">MKKLTFILLTAWASSAYAQGTDEPFFHLRKFYGASNIGTGRSQAMGGAFTALGGDQSNAYINPAGIGFYNRSEFSGTLSFAGNSTKANYIGTETKTNRSPLDIGHMGVIFSRDGIGSRVKKSNFAITYSNLNNFNNTYQFSGSNPDHSISDSFSELANGSGLTPSQIKEDYDKYNNAPDGYSMAVMGGLLYYENGKYFVNEDALPIEQTGTVKESGNLGQLSLAYGANFDDKTYLGASLGIQSLRFDRSTAYNEFFPSNAIHLRSQYYDNELSITGTGFNLTVGIIQRLNDQFNIGASISTPTFLWVRDSFIQYAGVNAVNPGSVMYYNNAQTAVDEFTYRITSPLKASAGVSAYLPKKVGVISVEAEYRGYSRMGIKAKDAGTWSDAQDGLIQDEYKDVVNLKAGIELRHGIGRLRGGFNYIQDPLRYASDYNVKKNNIISSIGLGIRNNTFFADLTYSRSVNTGAYNPYVLDAGDHYSVTYKQTRGWVGISIGTFL</sequence>
<feature type="chain" id="PRO_5003188429" description="Membrane protein involved in aromatic hydrocarbon degradation" evidence="1">
    <location>
        <begin position="19"/>
        <end position="498"/>
    </location>
</feature>
<gene>
    <name evidence="2" type="ordered locus">Lbys_3033</name>
</gene>
<evidence type="ECO:0000256" key="1">
    <source>
        <dbReference type="SAM" id="SignalP"/>
    </source>
</evidence>
<accession>E4RTY7</accession>
<dbReference type="RefSeq" id="WP_013409727.1">
    <property type="nucleotide sequence ID" value="NC_014655.1"/>
</dbReference>
<dbReference type="EMBL" id="CP002305">
    <property type="protein sequence ID" value="ADQ18695.1"/>
    <property type="molecule type" value="Genomic_DNA"/>
</dbReference>
<reference key="1">
    <citation type="submission" date="2010-11" db="EMBL/GenBank/DDBJ databases">
        <title>The complete genome of Leadbetterella byssophila DSM 17132.</title>
        <authorList>
            <consortium name="US DOE Joint Genome Institute (JGI-PGF)"/>
            <person name="Lucas S."/>
            <person name="Copeland A."/>
            <person name="Lapidus A."/>
            <person name="Glavina del Rio T."/>
            <person name="Dalin E."/>
            <person name="Tice H."/>
            <person name="Bruce D."/>
            <person name="Goodwin L."/>
            <person name="Pitluck S."/>
            <person name="Kyrpides N."/>
            <person name="Mavromatis K."/>
            <person name="Ivanova N."/>
            <person name="Teshima H."/>
            <person name="Brettin T."/>
            <person name="Detter J.C."/>
            <person name="Han C."/>
            <person name="Tapia R."/>
            <person name="Land M."/>
            <person name="Hauser L."/>
            <person name="Markowitz V."/>
            <person name="Cheng J.-F."/>
            <person name="Hugenholtz P."/>
            <person name="Woyke T."/>
            <person name="Wu D."/>
            <person name="Tindall B."/>
            <person name="Pomrenke H.G."/>
            <person name="Brambilla E."/>
            <person name="Klenk H.-P."/>
            <person name="Eisen J.A."/>
        </authorList>
    </citation>
    <scope>NUCLEOTIDE SEQUENCE [LARGE SCALE GENOMIC DNA]</scope>
    <source>
        <strain>DSM 17132</strain>
    </source>
</reference>
<dbReference type="Gene3D" id="2.40.160.60">
    <property type="entry name" value="Outer membrane protein transport protein (OMPP1/FadL/TodX)"/>
    <property type="match status" value="1"/>
</dbReference>
<dbReference type="OrthoDB" id="9765571at2"/>
<evidence type="ECO:0000313" key="2">
    <source>
        <dbReference type="EMBL" id="ADQ18695.1"/>
    </source>
</evidence>
<evidence type="ECO:0008006" key="4">
    <source>
        <dbReference type="Google" id="ProtNLM"/>
    </source>
</evidence>
<feature type="signal peptide" evidence="1">
    <location>
        <begin position="1"/>
        <end position="18"/>
    </location>
</feature>
<evidence type="ECO:0000313" key="3">
    <source>
        <dbReference type="Proteomes" id="UP000007435"/>
    </source>
</evidence>